<organism evidence="3 4">
    <name type="scientific">Taibaiella lutea</name>
    <dbReference type="NCBI Taxonomy" id="2608001"/>
    <lineage>
        <taxon>Bacteria</taxon>
        <taxon>Pseudomonadati</taxon>
        <taxon>Bacteroidota</taxon>
        <taxon>Chitinophagia</taxon>
        <taxon>Chitinophagales</taxon>
        <taxon>Chitinophagaceae</taxon>
        <taxon>Taibaiella</taxon>
    </lineage>
</organism>
<protein>
    <submittedName>
        <fullName evidence="3">Acyl-CoA-binding protein</fullName>
    </submittedName>
</protein>
<dbReference type="AlphaFoldDB" id="A0A5M6CHW8"/>
<gene>
    <name evidence="3" type="ORF">F0919_08565</name>
</gene>
<keyword evidence="1" id="KW-0446">Lipid-binding</keyword>
<evidence type="ECO:0000313" key="3">
    <source>
        <dbReference type="EMBL" id="KAA5534657.1"/>
    </source>
</evidence>
<comment type="caution">
    <text evidence="3">The sequence shown here is derived from an EMBL/GenBank/DDBJ whole genome shotgun (WGS) entry which is preliminary data.</text>
</comment>
<evidence type="ECO:0000259" key="2">
    <source>
        <dbReference type="PROSITE" id="PS51228"/>
    </source>
</evidence>
<dbReference type="PANTHER" id="PTHR23310:SF62">
    <property type="entry name" value="ACYL-COA BINDING PROTEIN 1, ISOFORM A"/>
    <property type="match status" value="1"/>
</dbReference>
<accession>A0A5M6CHW8</accession>
<dbReference type="PANTHER" id="PTHR23310">
    <property type="entry name" value="ACYL-COA-BINDING PROTEIN, ACBP"/>
    <property type="match status" value="1"/>
</dbReference>
<dbReference type="InterPro" id="IPR014352">
    <property type="entry name" value="FERM/acyl-CoA-bd_prot_sf"/>
</dbReference>
<dbReference type="PROSITE" id="PS51228">
    <property type="entry name" value="ACB_2"/>
    <property type="match status" value="1"/>
</dbReference>
<name>A0A5M6CHW8_9BACT</name>
<dbReference type="Pfam" id="PF00887">
    <property type="entry name" value="ACBP"/>
    <property type="match status" value="1"/>
</dbReference>
<evidence type="ECO:0000313" key="4">
    <source>
        <dbReference type="Proteomes" id="UP000323632"/>
    </source>
</evidence>
<dbReference type="GO" id="GO:0000062">
    <property type="term" value="F:fatty-acyl-CoA binding"/>
    <property type="evidence" value="ECO:0007669"/>
    <property type="project" value="InterPro"/>
</dbReference>
<dbReference type="GO" id="GO:0006631">
    <property type="term" value="P:fatty acid metabolic process"/>
    <property type="evidence" value="ECO:0007669"/>
    <property type="project" value="TreeGrafter"/>
</dbReference>
<feature type="domain" description="ACB" evidence="2">
    <location>
        <begin position="3"/>
        <end position="86"/>
    </location>
</feature>
<keyword evidence="4" id="KW-1185">Reference proteome</keyword>
<evidence type="ECO:0000256" key="1">
    <source>
        <dbReference type="ARBA" id="ARBA00023121"/>
    </source>
</evidence>
<dbReference type="SUPFAM" id="SSF47027">
    <property type="entry name" value="Acyl-CoA binding protein"/>
    <property type="match status" value="1"/>
</dbReference>
<proteinExistence type="predicted"/>
<dbReference type="Gene3D" id="1.20.80.10">
    <property type="match status" value="1"/>
</dbReference>
<dbReference type="InterPro" id="IPR000582">
    <property type="entry name" value="Acyl-CoA-binding_protein"/>
</dbReference>
<dbReference type="EMBL" id="VWSH01000002">
    <property type="protein sequence ID" value="KAA5534657.1"/>
    <property type="molecule type" value="Genomic_DNA"/>
</dbReference>
<dbReference type="PRINTS" id="PR00689">
    <property type="entry name" value="ACOABINDINGP"/>
</dbReference>
<reference evidence="3 4" key="1">
    <citation type="submission" date="2019-09" db="EMBL/GenBank/DDBJ databases">
        <title>Genome sequence and assembly of Taibaiella sp.</title>
        <authorList>
            <person name="Chhetri G."/>
        </authorList>
    </citation>
    <scope>NUCLEOTIDE SEQUENCE [LARGE SCALE GENOMIC DNA]</scope>
    <source>
        <strain evidence="3 4">KVB11</strain>
    </source>
</reference>
<dbReference type="RefSeq" id="WP_150032336.1">
    <property type="nucleotide sequence ID" value="NZ_VWSH01000002.1"/>
</dbReference>
<sequence>MNLKEKFDQAVTDSKTLTSKPDNDTLLKIYGLYKQATAGDAPEETDFGMFDFVAKAKHESWKTLKGKGFDEAMQEYIDLIQALKSE</sequence>
<dbReference type="Proteomes" id="UP000323632">
    <property type="component" value="Unassembled WGS sequence"/>
</dbReference>
<dbReference type="InterPro" id="IPR035984">
    <property type="entry name" value="Acyl-CoA-binding_sf"/>
</dbReference>